<dbReference type="PANTHER" id="PTHR44240">
    <property type="entry name" value="DNAJ DOMAIN (PROKARYOTIC HEAT SHOCK PROTEIN)-RELATED"/>
    <property type="match status" value="1"/>
</dbReference>
<reference evidence="3" key="1">
    <citation type="journal article" date="2020" name="bioRxiv">
        <title>Comparative genomics of Chlamydomonas.</title>
        <authorList>
            <person name="Craig R.J."/>
            <person name="Hasan A.R."/>
            <person name="Ness R.W."/>
            <person name="Keightley P.D."/>
        </authorList>
    </citation>
    <scope>NUCLEOTIDE SEQUENCE</scope>
    <source>
        <strain evidence="3">SAG 7.73</strain>
    </source>
</reference>
<feature type="compositionally biased region" description="Gly residues" evidence="1">
    <location>
        <begin position="521"/>
        <end position="531"/>
    </location>
</feature>
<feature type="domain" description="J" evidence="2">
    <location>
        <begin position="20"/>
        <end position="81"/>
    </location>
</feature>
<evidence type="ECO:0000256" key="1">
    <source>
        <dbReference type="SAM" id="MobiDB-lite"/>
    </source>
</evidence>
<dbReference type="SMART" id="SM00271">
    <property type="entry name" value="DnaJ"/>
    <property type="match status" value="1"/>
</dbReference>
<dbReference type="SUPFAM" id="SSF46565">
    <property type="entry name" value="Chaperone J-domain"/>
    <property type="match status" value="1"/>
</dbReference>
<evidence type="ECO:0000313" key="4">
    <source>
        <dbReference type="Proteomes" id="UP000650467"/>
    </source>
</evidence>
<evidence type="ECO:0000259" key="2">
    <source>
        <dbReference type="PROSITE" id="PS50076"/>
    </source>
</evidence>
<dbReference type="InterPro" id="IPR036869">
    <property type="entry name" value="J_dom_sf"/>
</dbReference>
<comment type="caution">
    <text evidence="3">The sequence shown here is derived from an EMBL/GenBank/DDBJ whole genome shotgun (WGS) entry which is preliminary data.</text>
</comment>
<dbReference type="InterPro" id="IPR001623">
    <property type="entry name" value="DnaJ_domain"/>
</dbReference>
<dbReference type="EMBL" id="JAEHOC010000069">
    <property type="protein sequence ID" value="KAG2424123.1"/>
    <property type="molecule type" value="Genomic_DNA"/>
</dbReference>
<proteinExistence type="predicted"/>
<dbReference type="InterPro" id="IPR052276">
    <property type="entry name" value="Diphthamide-biosynth_chaperone"/>
</dbReference>
<dbReference type="OrthoDB" id="445556at2759"/>
<dbReference type="Pfam" id="PF00226">
    <property type="entry name" value="DnaJ"/>
    <property type="match status" value="1"/>
</dbReference>
<accession>A0A835VSF1</accession>
<dbReference type="PROSITE" id="PS50076">
    <property type="entry name" value="DNAJ_2"/>
    <property type="match status" value="1"/>
</dbReference>
<dbReference type="InterPro" id="IPR018253">
    <property type="entry name" value="DnaJ_domain_CS"/>
</dbReference>
<feature type="compositionally biased region" description="Pro residues" evidence="1">
    <location>
        <begin position="355"/>
        <end position="366"/>
    </location>
</feature>
<keyword evidence="4" id="KW-1185">Reference proteome</keyword>
<feature type="region of interest" description="Disordered" evidence="1">
    <location>
        <begin position="465"/>
        <end position="532"/>
    </location>
</feature>
<dbReference type="PROSITE" id="PS00028">
    <property type="entry name" value="ZINC_FINGER_C2H2_1"/>
    <property type="match status" value="1"/>
</dbReference>
<dbReference type="CDD" id="cd06257">
    <property type="entry name" value="DnaJ"/>
    <property type="match status" value="1"/>
</dbReference>
<dbReference type="Proteomes" id="UP000650467">
    <property type="component" value="Unassembled WGS sequence"/>
</dbReference>
<name>A0A835VSF1_CHLIN</name>
<organism evidence="3 4">
    <name type="scientific">Chlamydomonas incerta</name>
    <dbReference type="NCBI Taxonomy" id="51695"/>
    <lineage>
        <taxon>Eukaryota</taxon>
        <taxon>Viridiplantae</taxon>
        <taxon>Chlorophyta</taxon>
        <taxon>core chlorophytes</taxon>
        <taxon>Chlorophyceae</taxon>
        <taxon>CS clade</taxon>
        <taxon>Chlamydomonadales</taxon>
        <taxon>Chlamydomonadaceae</taxon>
        <taxon>Chlamydomonas</taxon>
    </lineage>
</organism>
<dbReference type="PROSITE" id="PS00636">
    <property type="entry name" value="DNAJ_1"/>
    <property type="match status" value="1"/>
</dbReference>
<dbReference type="AlphaFoldDB" id="A0A835VSF1"/>
<gene>
    <name evidence="3" type="ORF">HXX76_014797</name>
</gene>
<feature type="compositionally biased region" description="Low complexity" evidence="1">
    <location>
        <begin position="477"/>
        <end position="491"/>
    </location>
</feature>
<feature type="region of interest" description="Disordered" evidence="1">
    <location>
        <begin position="342"/>
        <end position="372"/>
    </location>
</feature>
<dbReference type="Gene3D" id="1.10.287.110">
    <property type="entry name" value="DnaJ domain"/>
    <property type="match status" value="1"/>
</dbReference>
<protein>
    <recommendedName>
        <fullName evidence="2">J domain-containing protein</fullName>
    </recommendedName>
</protein>
<dbReference type="InterPro" id="IPR013087">
    <property type="entry name" value="Znf_C2H2_type"/>
</dbReference>
<dbReference type="PRINTS" id="PR00625">
    <property type="entry name" value="JDOMAIN"/>
</dbReference>
<dbReference type="PANTHER" id="PTHR44240:SF10">
    <property type="entry name" value="J DOMAIN-CONTAINING PROTEIN"/>
    <property type="match status" value="1"/>
</dbReference>
<evidence type="ECO:0000313" key="3">
    <source>
        <dbReference type="EMBL" id="KAG2424123.1"/>
    </source>
</evidence>
<sequence>MVREGSTAAAFRQRRSPHASHYEVLGLKFGASDEDVRKAYREAARCLHPDKGGSAEAFARLQAAWETLRDPARRAAYDACAHDYRHQYVPQERQRSSGGEAALLAELAVAARAAAYTAAAADGSGGAGAVVASCQLVVTCEMCGRPATRACSLCGLDFCSFCARRQHWRGVHGLHWPVVLAAGSLVEALGRCELEAKRLEDDARLLAADPHHRTEAQLRELRAFNQAAALAAARPGRETHHDPALARLYMWTQTPRHVLLAVHLPNGRHDLEVEAELSAGGVLRVGVAGGGAAAVVRALAGPLEPSAPVEVHRTGDGRFVVLVLTKALPALPPAAAACTHATSAREHGVTDPAAAGPPPPPPPPEAWPWASSGGCGALQGSASAGWWRRLFVVLELPLPWWVAAEDVDVRLDDARGLSLAVRGLGLELHRTYWRNSSEAARRPDDYTPVVPQASSWCLLPEEEPAAAAGPGAGTGGEAAAPSGGAATTPGLRRGRRRRQLLVVTLARPPPTPEEDNRQAAGPGGGGVGGAGRRGERFFAEDCDPLGLGALLQAASFLAAGGAWVVPPPWQPEEPLAGRWVTQEHQLPAAARDHLGRMRAASASAVATVSASADTGACGIPAVN</sequence>